<gene>
    <name evidence="2" type="ORF">JVT61DRAFT_14017</name>
</gene>
<keyword evidence="3" id="KW-1185">Reference proteome</keyword>
<dbReference type="Proteomes" id="UP000683000">
    <property type="component" value="Unassembled WGS sequence"/>
</dbReference>
<evidence type="ECO:0000313" key="3">
    <source>
        <dbReference type="Proteomes" id="UP000683000"/>
    </source>
</evidence>
<dbReference type="OrthoDB" id="37730at2759"/>
<sequence length="75" mass="8288">MACHSLAGQSAREAFAHTEAIWARVVELEAEFWPNECEEGALVMSSPRYPGPSAVLSSMTHEQDRDADVQVQRLS</sequence>
<dbReference type="AlphaFoldDB" id="A0A8I2YUI9"/>
<protein>
    <submittedName>
        <fullName evidence="2">Uncharacterized protein</fullName>
    </submittedName>
</protein>
<name>A0A8I2YUI9_9AGAM</name>
<accession>A0A8I2YUI9</accession>
<proteinExistence type="predicted"/>
<dbReference type="EMBL" id="JAGFBS010000007">
    <property type="protein sequence ID" value="KAG6378299.1"/>
    <property type="molecule type" value="Genomic_DNA"/>
</dbReference>
<evidence type="ECO:0000313" key="2">
    <source>
        <dbReference type="EMBL" id="KAG6378299.1"/>
    </source>
</evidence>
<feature type="region of interest" description="Disordered" evidence="1">
    <location>
        <begin position="53"/>
        <end position="75"/>
    </location>
</feature>
<evidence type="ECO:0000256" key="1">
    <source>
        <dbReference type="SAM" id="MobiDB-lite"/>
    </source>
</evidence>
<comment type="caution">
    <text evidence="2">The sequence shown here is derived from an EMBL/GenBank/DDBJ whole genome shotgun (WGS) entry which is preliminary data.</text>
</comment>
<organism evidence="2 3">
    <name type="scientific">Boletus reticuloceps</name>
    <dbReference type="NCBI Taxonomy" id="495285"/>
    <lineage>
        <taxon>Eukaryota</taxon>
        <taxon>Fungi</taxon>
        <taxon>Dikarya</taxon>
        <taxon>Basidiomycota</taxon>
        <taxon>Agaricomycotina</taxon>
        <taxon>Agaricomycetes</taxon>
        <taxon>Agaricomycetidae</taxon>
        <taxon>Boletales</taxon>
        <taxon>Boletineae</taxon>
        <taxon>Boletaceae</taxon>
        <taxon>Boletoideae</taxon>
        <taxon>Boletus</taxon>
    </lineage>
</organism>
<reference evidence="2" key="1">
    <citation type="submission" date="2021-03" db="EMBL/GenBank/DDBJ databases">
        <title>Evolutionary innovations through gain and loss of genes in the ectomycorrhizal Boletales.</title>
        <authorList>
            <person name="Wu G."/>
            <person name="Miyauchi S."/>
            <person name="Morin E."/>
            <person name="Yang Z.-L."/>
            <person name="Xu J."/>
            <person name="Martin F.M."/>
        </authorList>
    </citation>
    <scope>NUCLEOTIDE SEQUENCE</scope>
    <source>
        <strain evidence="2">BR01</strain>
    </source>
</reference>